<evidence type="ECO:0000256" key="4">
    <source>
        <dbReference type="ARBA" id="ARBA00022827"/>
    </source>
</evidence>
<gene>
    <name evidence="7" type="ORF">NEMVEDRAFT_v1g163554</name>
</gene>
<dbReference type="InterPro" id="IPR045170">
    <property type="entry name" value="MTOX"/>
</dbReference>
<dbReference type="Proteomes" id="UP000001593">
    <property type="component" value="Unassembled WGS sequence"/>
</dbReference>
<dbReference type="GO" id="GO:0005777">
    <property type="term" value="C:peroxisome"/>
    <property type="evidence" value="ECO:0000318"/>
    <property type="project" value="GO_Central"/>
</dbReference>
<dbReference type="Pfam" id="PF01266">
    <property type="entry name" value="DAO"/>
    <property type="match status" value="1"/>
</dbReference>
<dbReference type="HOGENOM" id="CLU_007884_2_2_1"/>
<evidence type="ECO:0000256" key="5">
    <source>
        <dbReference type="ARBA" id="ARBA00023002"/>
    </source>
</evidence>
<dbReference type="GO" id="GO:0008115">
    <property type="term" value="F:sarcosine oxidase activity"/>
    <property type="evidence" value="ECO:0000318"/>
    <property type="project" value="GO_Central"/>
</dbReference>
<organism evidence="7 8">
    <name type="scientific">Nematostella vectensis</name>
    <name type="common">Starlet sea anemone</name>
    <dbReference type="NCBI Taxonomy" id="45351"/>
    <lineage>
        <taxon>Eukaryota</taxon>
        <taxon>Metazoa</taxon>
        <taxon>Cnidaria</taxon>
        <taxon>Anthozoa</taxon>
        <taxon>Hexacorallia</taxon>
        <taxon>Actiniaria</taxon>
        <taxon>Edwardsiidae</taxon>
        <taxon>Nematostella</taxon>
    </lineage>
</organism>
<dbReference type="Gene3D" id="3.30.9.10">
    <property type="entry name" value="D-Amino Acid Oxidase, subunit A, domain 2"/>
    <property type="match status" value="1"/>
</dbReference>
<keyword evidence="4" id="KW-0274">FAD</keyword>
<feature type="domain" description="FAD dependent oxidoreductase" evidence="6">
    <location>
        <begin position="8"/>
        <end position="367"/>
    </location>
</feature>
<protein>
    <recommendedName>
        <fullName evidence="6">FAD dependent oxidoreductase domain-containing protein</fullName>
    </recommendedName>
</protein>
<dbReference type="PhylomeDB" id="A7RWL6"/>
<dbReference type="PANTHER" id="PTHR10961">
    <property type="entry name" value="PEROXISOMAL SARCOSINE OXIDASE"/>
    <property type="match status" value="1"/>
</dbReference>
<dbReference type="OMA" id="WPMLWAH"/>
<evidence type="ECO:0000256" key="2">
    <source>
        <dbReference type="ARBA" id="ARBA00010989"/>
    </source>
</evidence>
<proteinExistence type="inferred from homology"/>
<dbReference type="NCBIfam" id="NF008425">
    <property type="entry name" value="PRK11259.1"/>
    <property type="match status" value="1"/>
</dbReference>
<dbReference type="GO" id="GO:0050660">
    <property type="term" value="F:flavin adenine dinucleotide binding"/>
    <property type="evidence" value="ECO:0007669"/>
    <property type="project" value="InterPro"/>
</dbReference>
<dbReference type="STRING" id="45351.A7RWL6"/>
<evidence type="ECO:0000259" key="6">
    <source>
        <dbReference type="Pfam" id="PF01266"/>
    </source>
</evidence>
<dbReference type="GO" id="GO:0050031">
    <property type="term" value="F:L-pipecolate oxidase activity"/>
    <property type="evidence" value="ECO:0000318"/>
    <property type="project" value="GO_Central"/>
</dbReference>
<dbReference type="EMBL" id="DS469547">
    <property type="protein sequence ID" value="EDO44145.1"/>
    <property type="molecule type" value="Genomic_DNA"/>
</dbReference>
<evidence type="ECO:0000256" key="3">
    <source>
        <dbReference type="ARBA" id="ARBA00022630"/>
    </source>
</evidence>
<dbReference type="GO" id="GO:0033514">
    <property type="term" value="P:L-lysine catabolic process to acetyl-CoA via L-pipecolate"/>
    <property type="evidence" value="ECO:0000318"/>
    <property type="project" value="GO_Central"/>
</dbReference>
<dbReference type="PANTHER" id="PTHR10961:SF46">
    <property type="entry name" value="PEROXISOMAL SARCOSINE OXIDASE"/>
    <property type="match status" value="1"/>
</dbReference>
<evidence type="ECO:0000313" key="8">
    <source>
        <dbReference type="Proteomes" id="UP000001593"/>
    </source>
</evidence>
<dbReference type="Gene3D" id="3.50.50.60">
    <property type="entry name" value="FAD/NAD(P)-binding domain"/>
    <property type="match status" value="1"/>
</dbReference>
<dbReference type="OrthoDB" id="424974at2759"/>
<dbReference type="KEGG" id="nve:5516117"/>
<dbReference type="AlphaFoldDB" id="A7RWL6"/>
<keyword evidence="5" id="KW-0560">Oxidoreductase</keyword>
<dbReference type="InParanoid" id="A7RWL6"/>
<dbReference type="eggNOG" id="KOG2820">
    <property type="taxonomic scope" value="Eukaryota"/>
</dbReference>
<keyword evidence="8" id="KW-1185">Reference proteome</keyword>
<reference evidence="7 8" key="1">
    <citation type="journal article" date="2007" name="Science">
        <title>Sea anemone genome reveals ancestral eumetazoan gene repertoire and genomic organization.</title>
        <authorList>
            <person name="Putnam N.H."/>
            <person name="Srivastava M."/>
            <person name="Hellsten U."/>
            <person name="Dirks B."/>
            <person name="Chapman J."/>
            <person name="Salamov A."/>
            <person name="Terry A."/>
            <person name="Shapiro H."/>
            <person name="Lindquist E."/>
            <person name="Kapitonov V.V."/>
            <person name="Jurka J."/>
            <person name="Genikhovich G."/>
            <person name="Grigoriev I.V."/>
            <person name="Lucas S.M."/>
            <person name="Steele R.E."/>
            <person name="Finnerty J.R."/>
            <person name="Technau U."/>
            <person name="Martindale M.Q."/>
            <person name="Rokhsar D.S."/>
        </authorList>
    </citation>
    <scope>NUCLEOTIDE SEQUENCE [LARGE SCALE GENOMIC DNA]</scope>
    <source>
        <strain evidence="8">CH2 X CH6</strain>
    </source>
</reference>
<name>A7RWL6_NEMVE</name>
<dbReference type="SUPFAM" id="SSF51905">
    <property type="entry name" value="FAD/NAD(P)-binding domain"/>
    <property type="match status" value="1"/>
</dbReference>
<dbReference type="InterPro" id="IPR036188">
    <property type="entry name" value="FAD/NAD-bd_sf"/>
</dbReference>
<comment type="similarity">
    <text evidence="2">Belongs to the MSOX/MTOX family.</text>
</comment>
<dbReference type="SUPFAM" id="SSF54373">
    <property type="entry name" value="FAD-linked reductases, C-terminal domain"/>
    <property type="match status" value="1"/>
</dbReference>
<dbReference type="InterPro" id="IPR006076">
    <property type="entry name" value="FAD-dep_OxRdtase"/>
</dbReference>
<sequence>MDSEDVFDVCVVGAGVEGSATGRYLASRGKKALLVEQFTLPHSRGSSHGSTRLVRHGYSSSSLVSLMPESFSIWTDVEKMAGEQLLKRVGLLSIEAPPYGNISRLAANVRHVGEECLVLEGEQLCKRYPMFNFPDSWRATLEPGGGYIMAAQALKALQDQFVQFGGVLQDGEKVLEIIPGDIIKIKTSKAIHRAKSVVITAGPWINKILKPLSLQLPVEVWRVLLCFWKPSDPERFTAESGFPGFIFYGDESLGDHNHIYGFPIQEYPGLLKVCHHSGALISDPELRDKDPTITQDIISKLKDNVRTMFNGVDAEPSIVEPCMYTVTPDSMFVLDRHPSYDNIIIGAGFSGHGFKMAPVVGKILSQLALREKPSYDLYPYRISRFQTHTKSSL</sequence>
<keyword evidence="3" id="KW-0285">Flavoprotein</keyword>
<evidence type="ECO:0000313" key="7">
    <source>
        <dbReference type="EMBL" id="EDO44145.1"/>
    </source>
</evidence>
<accession>A7RWL6</accession>
<evidence type="ECO:0000256" key="1">
    <source>
        <dbReference type="ARBA" id="ARBA00001974"/>
    </source>
</evidence>
<comment type="cofactor">
    <cofactor evidence="1">
        <name>FAD</name>
        <dbReference type="ChEBI" id="CHEBI:57692"/>
    </cofactor>
</comment>